<evidence type="ECO:0000313" key="2">
    <source>
        <dbReference type="WBParaSite" id="JU765_v2.g5364.t2"/>
    </source>
</evidence>
<dbReference type="WBParaSite" id="JU765_v2.g5364.t2">
    <property type="protein sequence ID" value="JU765_v2.g5364.t2"/>
    <property type="gene ID" value="JU765_v2.g5364"/>
</dbReference>
<sequence length="541" mass="63353">MGSQRPGNYTFVWTNGNLCNVVFIIDGESEYMGQFALRYGAIQATTFSIFLYEDDHNHTDNSIVPRIPLSNLQGLYFPITSHLPKKWIFVNDISTSFQIKFWCNFDFENDYEFQSNICNITKLDNAYQLCTPKILPEYFFNWRSVDDPTNPLKILLTVNPVSNSKPTDCLFERRDDFTWVLSNYDPINGYINNAHCFVKVSSMHGYQFRFWLDKYFLEERSDALTLETPRSFESIQIGNSLSCVAPNDDLLFRFDSDSSIVQAGFVLFIKKFECKCGEPFIKLPCNGSKIHRTFLSDNDRSHFCFINCSVQITVECNDGFILLTYDVPHDLFTVNLIINEKVYDLKTYLFLQFDSSSNYTMYYSANEKNYNYDTCAVFFRLTFQIISSPPTISHVLNLTNYNHYIRQNLTHSNVIFEMTMDEIAIKNGYHLEVFFIFDVIPNMAVYLHNMTNYVGSLDDVEDSPEYPMPFNIPGDYAHIYFYFYTNNIFISESPYEITFYFRIRELDTSNCFLTHNVIDFVRLADPYNINRALTMMRKISQ</sequence>
<dbReference type="Proteomes" id="UP000887576">
    <property type="component" value="Unplaced"/>
</dbReference>
<name>A0AC34RB78_9BILA</name>
<proteinExistence type="predicted"/>
<organism evidence="1 2">
    <name type="scientific">Panagrolaimus sp. JU765</name>
    <dbReference type="NCBI Taxonomy" id="591449"/>
    <lineage>
        <taxon>Eukaryota</taxon>
        <taxon>Metazoa</taxon>
        <taxon>Ecdysozoa</taxon>
        <taxon>Nematoda</taxon>
        <taxon>Chromadorea</taxon>
        <taxon>Rhabditida</taxon>
        <taxon>Tylenchina</taxon>
        <taxon>Panagrolaimomorpha</taxon>
        <taxon>Panagrolaimoidea</taxon>
        <taxon>Panagrolaimidae</taxon>
        <taxon>Panagrolaimus</taxon>
    </lineage>
</organism>
<accession>A0AC34RB78</accession>
<evidence type="ECO:0000313" key="1">
    <source>
        <dbReference type="Proteomes" id="UP000887576"/>
    </source>
</evidence>
<reference evidence="2" key="1">
    <citation type="submission" date="2022-11" db="UniProtKB">
        <authorList>
            <consortium name="WormBaseParasite"/>
        </authorList>
    </citation>
    <scope>IDENTIFICATION</scope>
</reference>
<protein>
    <submittedName>
        <fullName evidence="2">CUB domain-containing protein</fullName>
    </submittedName>
</protein>